<name>A0A395HM39_ASPHC</name>
<dbReference type="VEuPathDB" id="FungiDB:BO97DRAFT_428855"/>
<gene>
    <name evidence="2" type="ORF">BO97DRAFT_428855</name>
</gene>
<proteinExistence type="predicted"/>
<organism evidence="2 3">
    <name type="scientific">Aspergillus homomorphus (strain CBS 101889)</name>
    <dbReference type="NCBI Taxonomy" id="1450537"/>
    <lineage>
        <taxon>Eukaryota</taxon>
        <taxon>Fungi</taxon>
        <taxon>Dikarya</taxon>
        <taxon>Ascomycota</taxon>
        <taxon>Pezizomycotina</taxon>
        <taxon>Eurotiomycetes</taxon>
        <taxon>Eurotiomycetidae</taxon>
        <taxon>Eurotiales</taxon>
        <taxon>Aspergillaceae</taxon>
        <taxon>Aspergillus</taxon>
        <taxon>Aspergillus subgen. Circumdati</taxon>
    </lineage>
</organism>
<dbReference type="GeneID" id="37201616"/>
<dbReference type="RefSeq" id="XP_025547082.1">
    <property type="nucleotide sequence ID" value="XM_025697327.1"/>
</dbReference>
<reference evidence="2 3" key="1">
    <citation type="submission" date="2018-02" db="EMBL/GenBank/DDBJ databases">
        <title>The genomes of Aspergillus section Nigri reveals drivers in fungal speciation.</title>
        <authorList>
            <consortium name="DOE Joint Genome Institute"/>
            <person name="Vesth T.C."/>
            <person name="Nybo J."/>
            <person name="Theobald S."/>
            <person name="Brandl J."/>
            <person name="Frisvad J.C."/>
            <person name="Nielsen K.F."/>
            <person name="Lyhne E.K."/>
            <person name="Kogle M.E."/>
            <person name="Kuo A."/>
            <person name="Riley R."/>
            <person name="Clum A."/>
            <person name="Nolan M."/>
            <person name="Lipzen A."/>
            <person name="Salamov A."/>
            <person name="Henrissat B."/>
            <person name="Wiebenga A."/>
            <person name="De vries R.P."/>
            <person name="Grigoriev I.V."/>
            <person name="Mortensen U.H."/>
            <person name="Andersen M.R."/>
            <person name="Baker S.E."/>
        </authorList>
    </citation>
    <scope>NUCLEOTIDE SEQUENCE [LARGE SCALE GENOMIC DNA]</scope>
    <source>
        <strain evidence="2 3">CBS 101889</strain>
    </source>
</reference>
<evidence type="ECO:0000313" key="3">
    <source>
        <dbReference type="Proteomes" id="UP000248961"/>
    </source>
</evidence>
<feature type="region of interest" description="Disordered" evidence="1">
    <location>
        <begin position="1"/>
        <end position="65"/>
    </location>
</feature>
<protein>
    <submittedName>
        <fullName evidence="2">Uncharacterized protein</fullName>
    </submittedName>
</protein>
<evidence type="ECO:0000256" key="1">
    <source>
        <dbReference type="SAM" id="MobiDB-lite"/>
    </source>
</evidence>
<dbReference type="Proteomes" id="UP000248961">
    <property type="component" value="Unassembled WGS sequence"/>
</dbReference>
<feature type="compositionally biased region" description="Basic and acidic residues" evidence="1">
    <location>
        <begin position="42"/>
        <end position="65"/>
    </location>
</feature>
<evidence type="ECO:0000313" key="2">
    <source>
        <dbReference type="EMBL" id="RAL07928.1"/>
    </source>
</evidence>
<dbReference type="AlphaFoldDB" id="A0A395HM39"/>
<dbReference type="OrthoDB" id="4473671at2759"/>
<accession>A0A395HM39</accession>
<keyword evidence="3" id="KW-1185">Reference proteome</keyword>
<sequence length="200" mass="22022">MADNEEANLNPKSQAKAEINHETHQSISHRAKPEVKPAAIPAEHKADHNTDSEAGRDDRHRLSELHPRDSLTTGVIYLGAAVSHPPAWRVQPAKLAILKPLAKPELRRYCTKAGAKNKRDDECTEIRCLGMIWRQELLKVPPISVLVFDLIVSIINDMIASKAEGKEKDIEQFDGGPAVFTSTFTGMPGKISYSGNSPNT</sequence>
<dbReference type="EMBL" id="KZ824322">
    <property type="protein sequence ID" value="RAL07928.1"/>
    <property type="molecule type" value="Genomic_DNA"/>
</dbReference>